<organism evidence="1 2">
    <name type="scientific">Haematococcus lacustris</name>
    <name type="common">Green alga</name>
    <name type="synonym">Haematococcus pluvialis</name>
    <dbReference type="NCBI Taxonomy" id="44745"/>
    <lineage>
        <taxon>Eukaryota</taxon>
        <taxon>Viridiplantae</taxon>
        <taxon>Chlorophyta</taxon>
        <taxon>core chlorophytes</taxon>
        <taxon>Chlorophyceae</taxon>
        <taxon>CS clade</taxon>
        <taxon>Chlamydomonadales</taxon>
        <taxon>Haematococcaceae</taxon>
        <taxon>Haematococcus</taxon>
    </lineage>
</organism>
<comment type="caution">
    <text evidence="1">The sequence shown here is derived from an EMBL/GenBank/DDBJ whole genome shotgun (WGS) entry which is preliminary data.</text>
</comment>
<gene>
    <name evidence="1" type="ORF">HaLaN_00988</name>
</gene>
<evidence type="ECO:0000313" key="1">
    <source>
        <dbReference type="EMBL" id="GFH06371.1"/>
    </source>
</evidence>
<name>A0A699YAL4_HAELA</name>
<accession>A0A699YAL4</accession>
<sequence>MAARVQLRLGQAGSQQYDLVSGVLVTQLADAIDDTTISKLQVAVDHSTALEVFDIGMSAPLQLTPFLRRLSFEEDREVTRSMSFVAHHTWRQAGLLGNPGPERDEADRDAATMAAAGSHMYEI</sequence>
<reference evidence="1 2" key="1">
    <citation type="submission" date="2020-02" db="EMBL/GenBank/DDBJ databases">
        <title>Draft genome sequence of Haematococcus lacustris strain NIES-144.</title>
        <authorList>
            <person name="Morimoto D."/>
            <person name="Nakagawa S."/>
            <person name="Yoshida T."/>
            <person name="Sawayama S."/>
        </authorList>
    </citation>
    <scope>NUCLEOTIDE SEQUENCE [LARGE SCALE GENOMIC DNA]</scope>
    <source>
        <strain evidence="1 2">NIES-144</strain>
    </source>
</reference>
<dbReference type="EMBL" id="BLLF01000035">
    <property type="protein sequence ID" value="GFH06371.1"/>
    <property type="molecule type" value="Genomic_DNA"/>
</dbReference>
<evidence type="ECO:0000313" key="2">
    <source>
        <dbReference type="Proteomes" id="UP000485058"/>
    </source>
</evidence>
<dbReference type="Proteomes" id="UP000485058">
    <property type="component" value="Unassembled WGS sequence"/>
</dbReference>
<proteinExistence type="predicted"/>
<keyword evidence="2" id="KW-1185">Reference proteome</keyword>
<dbReference type="AlphaFoldDB" id="A0A699YAL4"/>
<protein>
    <submittedName>
        <fullName evidence="1">Uncharacterized protein</fullName>
    </submittedName>
</protein>